<dbReference type="AlphaFoldDB" id="A0A7W9LEN0"/>
<evidence type="ECO:0000256" key="1">
    <source>
        <dbReference type="SAM" id="MobiDB-lite"/>
    </source>
</evidence>
<feature type="region of interest" description="Disordered" evidence="1">
    <location>
        <begin position="128"/>
        <end position="148"/>
    </location>
</feature>
<name>A0A7W9LEN0_9ACTN</name>
<dbReference type="EMBL" id="JACHMB010000001">
    <property type="protein sequence ID" value="MBB5781032.1"/>
    <property type="molecule type" value="Genomic_DNA"/>
</dbReference>
<dbReference type="SUPFAM" id="SSF54593">
    <property type="entry name" value="Glyoxalase/Bleomycin resistance protein/Dihydroxybiphenyl dioxygenase"/>
    <property type="match status" value="1"/>
</dbReference>
<dbReference type="Pfam" id="PF00903">
    <property type="entry name" value="Glyoxalase"/>
    <property type="match status" value="1"/>
</dbReference>
<dbReference type="GO" id="GO:0016829">
    <property type="term" value="F:lyase activity"/>
    <property type="evidence" value="ECO:0007669"/>
    <property type="project" value="UniProtKB-KW"/>
</dbReference>
<comment type="caution">
    <text evidence="3">The sequence shown here is derived from an EMBL/GenBank/DDBJ whole genome shotgun (WGS) entry which is preliminary data.</text>
</comment>
<feature type="compositionally biased region" description="Low complexity" evidence="1">
    <location>
        <begin position="137"/>
        <end position="148"/>
    </location>
</feature>
<evidence type="ECO:0000259" key="2">
    <source>
        <dbReference type="PROSITE" id="PS51819"/>
    </source>
</evidence>
<protein>
    <submittedName>
        <fullName evidence="3">Catechol 2,3-dioxygenase-like lactoylglutathione lyase family enzyme</fullName>
    </submittedName>
</protein>
<sequence length="148" mass="15836">MTLEVAMDMALTGFHHIKLPVSDLALSRDWYERVLGLAVHLEFVEEGTLMGVALKDPSGTVELALRCDPARAAALAGFDPIALCVPGRAELAAWHGRLEELGEPHGGIVTGAVGHVLVGLHDPDGIEIRLYSPHPQPGQGSEQQEPRP</sequence>
<proteinExistence type="predicted"/>
<organism evidence="3 4">
    <name type="scientific">Nonomuraea jabiensis</name>
    <dbReference type="NCBI Taxonomy" id="882448"/>
    <lineage>
        <taxon>Bacteria</taxon>
        <taxon>Bacillati</taxon>
        <taxon>Actinomycetota</taxon>
        <taxon>Actinomycetes</taxon>
        <taxon>Streptosporangiales</taxon>
        <taxon>Streptosporangiaceae</taxon>
        <taxon>Nonomuraea</taxon>
    </lineage>
</organism>
<feature type="domain" description="VOC" evidence="2">
    <location>
        <begin position="13"/>
        <end position="133"/>
    </location>
</feature>
<dbReference type="InterPro" id="IPR037523">
    <property type="entry name" value="VOC_core"/>
</dbReference>
<keyword evidence="3" id="KW-0223">Dioxygenase</keyword>
<accession>A0A7W9LEN0</accession>
<dbReference type="PROSITE" id="PS51819">
    <property type="entry name" value="VOC"/>
    <property type="match status" value="1"/>
</dbReference>
<dbReference type="GO" id="GO:0051213">
    <property type="term" value="F:dioxygenase activity"/>
    <property type="evidence" value="ECO:0007669"/>
    <property type="project" value="UniProtKB-KW"/>
</dbReference>
<dbReference type="InterPro" id="IPR004360">
    <property type="entry name" value="Glyas_Fos-R_dOase_dom"/>
</dbReference>
<dbReference type="Gene3D" id="3.10.180.10">
    <property type="entry name" value="2,3-Dihydroxybiphenyl 1,2-Dioxygenase, domain 1"/>
    <property type="match status" value="1"/>
</dbReference>
<evidence type="ECO:0000313" key="3">
    <source>
        <dbReference type="EMBL" id="MBB5781032.1"/>
    </source>
</evidence>
<dbReference type="RefSeq" id="WP_246555154.1">
    <property type="nucleotide sequence ID" value="NZ_JACHMB010000001.1"/>
</dbReference>
<keyword evidence="4" id="KW-1185">Reference proteome</keyword>
<reference evidence="3 4" key="1">
    <citation type="submission" date="2020-08" db="EMBL/GenBank/DDBJ databases">
        <title>Sequencing the genomes of 1000 actinobacteria strains.</title>
        <authorList>
            <person name="Klenk H.-P."/>
        </authorList>
    </citation>
    <scope>NUCLEOTIDE SEQUENCE [LARGE SCALE GENOMIC DNA]</scope>
    <source>
        <strain evidence="3 4">DSM 45507</strain>
    </source>
</reference>
<dbReference type="InterPro" id="IPR029068">
    <property type="entry name" value="Glyas_Bleomycin-R_OHBP_Dase"/>
</dbReference>
<gene>
    <name evidence="3" type="ORF">HD596_007788</name>
</gene>
<evidence type="ECO:0000313" key="4">
    <source>
        <dbReference type="Proteomes" id="UP000579153"/>
    </source>
</evidence>
<dbReference type="Proteomes" id="UP000579153">
    <property type="component" value="Unassembled WGS sequence"/>
</dbReference>
<keyword evidence="3" id="KW-0560">Oxidoreductase</keyword>
<keyword evidence="3" id="KW-0456">Lyase</keyword>